<feature type="compositionally biased region" description="Gly residues" evidence="1">
    <location>
        <begin position="1103"/>
        <end position="1114"/>
    </location>
</feature>
<feature type="compositionally biased region" description="Gly residues" evidence="1">
    <location>
        <begin position="1973"/>
        <end position="2005"/>
    </location>
</feature>
<feature type="compositionally biased region" description="Gly residues" evidence="1">
    <location>
        <begin position="970"/>
        <end position="1033"/>
    </location>
</feature>
<sequence length="2389" mass="237651">MVSAGKRLLLVLGLMVSLLTPNAHADVVKSLVQNWHQEVYGDFLYAGNGVVQCAEGDAECAKAVARTTKQPAGDFPLQWSDVDSDPTTFDSSTSQVTVPPGAKIAFARLSWGGSVAPGCAQPPGEPAKQAVRFSVGGAASTTVPPASYAEDDEFYSAYADVTSKFAGVATGKPVDLGAANIWTKVGRGCSGGWSVALVYAYPQRDPQYAPEKRAVYVYDGHLHQRSTDPDATTTITGFRAASADAHVGVTAYGGDWGTKGDQFLLDGSPVAEPATGAQENFFVANAENSKRPALTNNFGVDAKSFNSAAVAVGADDAKLSFRSRGDDFVAANLAFSAPVPDLRVATHAEPARAHAGEQVAFTVAVTNPTGLEARDVTATDGDFPSCDKKIGTLAAGAVTSYQCTVTAPDDDFTATTKLTGTSTFGDAIETSTTSRVDVAHPAITLTQHLDKPAYHADDPVTITLTTTNPGDVPLHDVTLTLPNPATTPPQDAATEPGPPVTPGSRSPSGAADGKLQPEVGGVPSRDVVGEKPPLCVRTVGTLAPGRSATATCSGTAPLPGGGGRVEVRGTDPLGKVVTAAADVKVPVIAPALSVTKTAAPPMAHDGDQVTWTVTVRNVGDSPLDPVAVADETEPACARTFGALAPGSEQTYSCKAKPTATITNTVTATGTDLSGAPVTATDSATVQVLHPALAVTVTPEPLAVREGDRITYTVTVRNTGDSPLNELAVADDGVSGCVRKFDTLSPKDVQTYQCEQLAPADDLTNTVVATGKDQLGRVLRVTADARVDVIHPAAEVTAVATPAAVREGDQLTFTITVRNSGDADLHDVDVTDKQLPSCARKLGIIAAQGKQTYTCTTVAGTNGFANEIAVTGNDPTGQPVNATTSAAFTVQHPSVSLTASVQGGPFREHDSVRIHVTVKNTGDVPLNGPAITAAPRVGGSPGAMSGHPGSRQASPPTGSRGNSPKTAQEGGSAGVGGGSPDSGQVGGSAGVRGGSPGSGQVGGSAGVRGGSPGSGQVGGSAGVRGGSPGSGQAGGSARTRSSSPGSGSAGGLPGPTGRNSGPGQVDGSGGPRVSGAAGSRMGGSGEPRAGASAERSAGDAAMVGSGGSPAAGAGGVAEPRVDGCVQQHGSLAPGESWAFDCGVTAPGDDVVEGLRVSAGVPVGAPVTAAAEAAVDVIHPAVTITQSAAPSAVRAGETATFTVTATNTGDVELRDSEVADASVPECAKRMGTLAPQAKQTYTCTHPVGDDLTNSATVTGVDPSDRAVAAAASAHVDVIHPAVAVTQTATPDQVREGDQVSFKVTVRNSGDVPLSKLSVVDDRTPGCAGNGSELAVGAVREYSCTTKAGHDGYTNSAKVTAVDPLGGSVAASADAAFTVVHPGLSLLKTVHDGPFRAGDPVTFTLTVTNTGDSSLNGVKIADEGACAKTFETLAAGAKQTYDCTVPAPADDTVSTASVTAAPPAGSPLTATADAKVDVIHPAVTVRPAVSPATARTGDDLAVTVVVTNTGDVPLTSVAVKEPGCAKTFDWIDVHGAETYQCSVKAGPDDFTSTAAVTGNDPTSRPVTDSAGAKVDVIHPEVALMKEAQPYEVRAGETVTFSLLVKNVGDVPLTDVSVVDDRTPSCAHQVARLAPDGEETYQCTAVAGTAGFTNTAGVTGTDPTERTVNASAQASFVVKKPSVAVTKGASGGPFRAGDSIPFEVVVTNTGDQELRDVTVSDDLAPGCARRFAKLPVNGIQRYPCVITAGDGDSPVKVTATPPRGAPVTAVDKTSFDVLRPAVELQRDHLAQPIRPGDPVTYLTTVRNTGDSALHEVTVHDVDGSCSFTLRALAPGAHTTRACTQTVRADTTTPTTVTATDETGHSVTNGTTTTTEVTGPGLTITTAGPSRPVLPGHPTTVTATATNTGDVPLADVRLAGPGCASGPVALAPGAATPKLTCEITAPGTITARGRTDQDAPSAVQGVAAAQSANAGRSAGAGPGAGTGQGASAGRGPDVGEGAGADRGVGAGRSANAGRGADASRGAGPGAGADRGAGAGPGANAGRGAEAARGVAAGHGVKSTQGAGVSEGAGSDAVQGVAAGHGGRAAHGADTSEGSQAGQRADTARDDIARAGAGVARGGVEVPGAGAATVRAVVGTRGAGADAVRAVVGARGAGADAVRAVVGARGAGADTVRAVAGARSAGAGVARAVVGARSAGAGTPSAGVDTVRAVAGNVGAGADAGRAGEHVTEVEVRASVRPVVVRPGLRLIERGDPAAAPGSTVTFVVTAVNTGSAVLIVDGRRLLPGERLLWTRTAVAPGGGTFTDSAKVEAVPEVSGAEPFTVRAGARGQVRSGAGAAALTPRPAEDSDPDVRTYALTSLILLGCGALLVRVTRRTKIERSAGSHCTGLHRR</sequence>
<feature type="domain" description="DUF7507" evidence="3">
    <location>
        <begin position="1178"/>
        <end position="1266"/>
    </location>
</feature>
<dbReference type="NCBIfam" id="TIGR01451">
    <property type="entry name" value="B_ant_repeat"/>
    <property type="match status" value="5"/>
</dbReference>
<gene>
    <name evidence="4" type="ORF">GCM10022222_16020</name>
</gene>
<dbReference type="Proteomes" id="UP001500689">
    <property type="component" value="Unassembled WGS sequence"/>
</dbReference>
<feature type="region of interest" description="Disordered" evidence="1">
    <location>
        <begin position="919"/>
        <end position="1115"/>
    </location>
</feature>
<feature type="domain" description="DUF7507" evidence="3">
    <location>
        <begin position="1776"/>
        <end position="1871"/>
    </location>
</feature>
<comment type="caution">
    <text evidence="4">The sequence shown here is derived from an EMBL/GenBank/DDBJ whole genome shotgun (WGS) entry which is preliminary data.</text>
</comment>
<dbReference type="Pfam" id="PF24346">
    <property type="entry name" value="DUF7507"/>
    <property type="match status" value="5"/>
</dbReference>
<organism evidence="4 5">
    <name type="scientific">Amycolatopsis ultiminotia</name>
    <dbReference type="NCBI Taxonomy" id="543629"/>
    <lineage>
        <taxon>Bacteria</taxon>
        <taxon>Bacillati</taxon>
        <taxon>Actinomycetota</taxon>
        <taxon>Actinomycetes</taxon>
        <taxon>Pseudonocardiales</taxon>
        <taxon>Pseudonocardiaceae</taxon>
        <taxon>Amycolatopsis</taxon>
    </lineage>
</organism>
<dbReference type="PANTHER" id="PTHR34819">
    <property type="entry name" value="LARGE CYSTEINE-RICH PERIPLASMIC PROTEIN OMCB"/>
    <property type="match status" value="1"/>
</dbReference>
<protein>
    <recommendedName>
        <fullName evidence="3">DUF7507 domain-containing protein</fullName>
    </recommendedName>
</protein>
<dbReference type="Gene3D" id="2.60.40.10">
    <property type="entry name" value="Immunoglobulins"/>
    <property type="match status" value="2"/>
</dbReference>
<feature type="region of interest" description="Disordered" evidence="1">
    <location>
        <begin position="467"/>
        <end position="527"/>
    </location>
</feature>
<feature type="compositionally biased region" description="Low complexity" evidence="1">
    <location>
        <begin position="2006"/>
        <end position="2020"/>
    </location>
</feature>
<evidence type="ECO:0000313" key="5">
    <source>
        <dbReference type="Proteomes" id="UP001500689"/>
    </source>
</evidence>
<feature type="compositionally biased region" description="Polar residues" evidence="1">
    <location>
        <begin position="950"/>
        <end position="965"/>
    </location>
</feature>
<feature type="domain" description="DUF7507" evidence="3">
    <location>
        <begin position="1576"/>
        <end position="1666"/>
    </location>
</feature>
<dbReference type="InterPro" id="IPR047589">
    <property type="entry name" value="DUF11_rpt"/>
</dbReference>
<keyword evidence="2" id="KW-0732">Signal</keyword>
<feature type="compositionally biased region" description="Low complexity" evidence="1">
    <location>
        <begin position="1034"/>
        <end position="1045"/>
    </location>
</feature>
<accession>A0ABP6VCY8</accession>
<evidence type="ECO:0000256" key="1">
    <source>
        <dbReference type="SAM" id="MobiDB-lite"/>
    </source>
</evidence>
<dbReference type="EMBL" id="BAAAZN010000003">
    <property type="protein sequence ID" value="GAA3533466.1"/>
    <property type="molecule type" value="Genomic_DNA"/>
</dbReference>
<feature type="region of interest" description="Disordered" evidence="1">
    <location>
        <begin position="1946"/>
        <end position="2101"/>
    </location>
</feature>
<dbReference type="InterPro" id="IPR013783">
    <property type="entry name" value="Ig-like_fold"/>
</dbReference>
<feature type="compositionally biased region" description="Low complexity" evidence="1">
    <location>
        <begin position="1954"/>
        <end position="1972"/>
    </location>
</feature>
<feature type="domain" description="DUF7507" evidence="3">
    <location>
        <begin position="589"/>
        <end position="679"/>
    </location>
</feature>
<dbReference type="PANTHER" id="PTHR34819:SF5">
    <property type="entry name" value="CONSERVED REPEAT DOMAIN PROTEIN"/>
    <property type="match status" value="1"/>
</dbReference>
<evidence type="ECO:0000259" key="3">
    <source>
        <dbReference type="Pfam" id="PF24346"/>
    </source>
</evidence>
<name>A0ABP6VCY8_9PSEU</name>
<evidence type="ECO:0000256" key="2">
    <source>
        <dbReference type="SAM" id="SignalP"/>
    </source>
</evidence>
<feature type="domain" description="DUF7507" evidence="3">
    <location>
        <begin position="1379"/>
        <end position="1466"/>
    </location>
</feature>
<keyword evidence="5" id="KW-1185">Reference proteome</keyword>
<feature type="signal peptide" evidence="2">
    <location>
        <begin position="1"/>
        <end position="25"/>
    </location>
</feature>
<proteinExistence type="predicted"/>
<feature type="compositionally biased region" description="Low complexity" evidence="1">
    <location>
        <begin position="2040"/>
        <end position="2052"/>
    </location>
</feature>
<reference evidence="5" key="1">
    <citation type="journal article" date="2019" name="Int. J. Syst. Evol. Microbiol.">
        <title>The Global Catalogue of Microorganisms (GCM) 10K type strain sequencing project: providing services to taxonomists for standard genome sequencing and annotation.</title>
        <authorList>
            <consortium name="The Broad Institute Genomics Platform"/>
            <consortium name="The Broad Institute Genome Sequencing Center for Infectious Disease"/>
            <person name="Wu L."/>
            <person name="Ma J."/>
        </authorList>
    </citation>
    <scope>NUCLEOTIDE SEQUENCE [LARGE SCALE GENOMIC DNA]</scope>
    <source>
        <strain evidence="5">JCM 16898</strain>
    </source>
</reference>
<feature type="compositionally biased region" description="Gly residues" evidence="1">
    <location>
        <begin position="2021"/>
        <end position="2039"/>
    </location>
</feature>
<evidence type="ECO:0000313" key="4">
    <source>
        <dbReference type="EMBL" id="GAA3533466.1"/>
    </source>
</evidence>
<dbReference type="InterPro" id="IPR051172">
    <property type="entry name" value="Chlamydia_OmcB"/>
</dbReference>
<dbReference type="InterPro" id="IPR055354">
    <property type="entry name" value="DUF7507"/>
</dbReference>
<feature type="region of interest" description="Disordered" evidence="1">
    <location>
        <begin position="1849"/>
        <end position="1873"/>
    </location>
</feature>
<feature type="chain" id="PRO_5045085667" description="DUF7507 domain-containing protein" evidence="2">
    <location>
        <begin position="26"/>
        <end position="2389"/>
    </location>
</feature>